<evidence type="ECO:0000313" key="3">
    <source>
        <dbReference type="Proteomes" id="UP000199337"/>
    </source>
</evidence>
<dbReference type="GO" id="GO:0006313">
    <property type="term" value="P:DNA transposition"/>
    <property type="evidence" value="ECO:0007669"/>
    <property type="project" value="InterPro"/>
</dbReference>
<proteinExistence type="predicted"/>
<name>A0A1I2YJ73_9FIRM</name>
<dbReference type="Pfam" id="PF04986">
    <property type="entry name" value="Y2_Tnp"/>
    <property type="match status" value="1"/>
</dbReference>
<dbReference type="STRING" id="341036.SAMN05660649_04457"/>
<dbReference type="GO" id="GO:0003677">
    <property type="term" value="F:DNA binding"/>
    <property type="evidence" value="ECO:0007669"/>
    <property type="project" value="InterPro"/>
</dbReference>
<organism evidence="2 3">
    <name type="scientific">Desulfotruncus arcticus DSM 17038</name>
    <dbReference type="NCBI Taxonomy" id="1121424"/>
    <lineage>
        <taxon>Bacteria</taxon>
        <taxon>Bacillati</taxon>
        <taxon>Bacillota</taxon>
        <taxon>Clostridia</taxon>
        <taxon>Eubacteriales</taxon>
        <taxon>Desulfallaceae</taxon>
        <taxon>Desulfotruncus</taxon>
    </lineage>
</organism>
<dbReference type="GO" id="GO:0004803">
    <property type="term" value="F:transposase activity"/>
    <property type="evidence" value="ECO:0007669"/>
    <property type="project" value="InterPro"/>
</dbReference>
<dbReference type="EMBL" id="FOOX01000021">
    <property type="protein sequence ID" value="SFH25620.1"/>
    <property type="molecule type" value="Genomic_DNA"/>
</dbReference>
<keyword evidence="3" id="KW-1185">Reference proteome</keyword>
<dbReference type="InterPro" id="IPR007069">
    <property type="entry name" value="Transposase_32"/>
</dbReference>
<gene>
    <name evidence="2" type="ORF">SAMN05660649_04457</name>
</gene>
<dbReference type="PANTHER" id="PTHR37023">
    <property type="entry name" value="TRANSPOSASE"/>
    <property type="match status" value="1"/>
</dbReference>
<evidence type="ECO:0000313" key="2">
    <source>
        <dbReference type="EMBL" id="SFH25620.1"/>
    </source>
</evidence>
<dbReference type="Proteomes" id="UP000199337">
    <property type="component" value="Unassembled WGS sequence"/>
</dbReference>
<protein>
    <submittedName>
        <fullName evidence="2">Putative transposase</fullName>
    </submittedName>
</protein>
<sequence length="230" mass="26878">MHHPHLHFIVTGGGLSYKGDKWISSRKKFFLPVKVISRLFRGKFMSELKKLNLDGKLTYNDNIEYLQQTKHFKELLNTLYKKDWVSYCKPPFNNAEQVIGYLGRYTHRVAISNNRIKKLENGKVCFQWKDYKDGCKNKLRFLLHILPDKFVKIRYYGILSNRNRKKKLKICRKLLTVSNKNIPAQAGLEEMERKFDYTKCPHCGIGVMVIQKVVLPGKNAPAQKRSSLTA</sequence>
<dbReference type="PANTHER" id="PTHR37023:SF1">
    <property type="entry name" value="ISSOD25 TRANSPOSASE TNPA_ISSOD25"/>
    <property type="match status" value="1"/>
</dbReference>
<reference evidence="3" key="1">
    <citation type="submission" date="2016-10" db="EMBL/GenBank/DDBJ databases">
        <authorList>
            <person name="Varghese N."/>
            <person name="Submissions S."/>
        </authorList>
    </citation>
    <scope>NUCLEOTIDE SEQUENCE [LARGE SCALE GENOMIC DNA]</scope>
    <source>
        <strain evidence="3">DSM 17038</strain>
    </source>
</reference>
<dbReference type="AlphaFoldDB" id="A0A1I2YJ73"/>
<accession>A0A1I2YJ73</accession>
<evidence type="ECO:0000259" key="1">
    <source>
        <dbReference type="Pfam" id="PF04986"/>
    </source>
</evidence>
<feature type="domain" description="Transposase IS801/IS1294" evidence="1">
    <location>
        <begin position="2"/>
        <end position="165"/>
    </location>
</feature>